<name>A0A6F8YW56_9ACTN</name>
<evidence type="ECO:0000313" key="2">
    <source>
        <dbReference type="Proteomes" id="UP000503011"/>
    </source>
</evidence>
<dbReference type="EMBL" id="AP022871">
    <property type="protein sequence ID" value="BCB90286.1"/>
    <property type="molecule type" value="Genomic_DNA"/>
</dbReference>
<evidence type="ECO:0008006" key="3">
    <source>
        <dbReference type="Google" id="ProtNLM"/>
    </source>
</evidence>
<dbReference type="SUPFAM" id="SSF53850">
    <property type="entry name" value="Periplasmic binding protein-like II"/>
    <property type="match status" value="1"/>
</dbReference>
<proteinExistence type="predicted"/>
<gene>
    <name evidence="1" type="ORF">Psuf_075990</name>
</gene>
<organism evidence="1 2">
    <name type="scientific">Phytohabitans suffuscus</name>
    <dbReference type="NCBI Taxonomy" id="624315"/>
    <lineage>
        <taxon>Bacteria</taxon>
        <taxon>Bacillati</taxon>
        <taxon>Actinomycetota</taxon>
        <taxon>Actinomycetes</taxon>
        <taxon>Micromonosporales</taxon>
        <taxon>Micromonosporaceae</taxon>
    </lineage>
</organism>
<dbReference type="Proteomes" id="UP000503011">
    <property type="component" value="Chromosome"/>
</dbReference>
<dbReference type="Gene3D" id="3.40.190.10">
    <property type="entry name" value="Periplasmic binding protein-like II"/>
    <property type="match status" value="3"/>
</dbReference>
<keyword evidence="2" id="KW-1185">Reference proteome</keyword>
<reference evidence="1 2" key="2">
    <citation type="submission" date="2020-03" db="EMBL/GenBank/DDBJ databases">
        <authorList>
            <person name="Ichikawa N."/>
            <person name="Kimura A."/>
            <person name="Kitahashi Y."/>
            <person name="Uohara A."/>
        </authorList>
    </citation>
    <scope>NUCLEOTIDE SEQUENCE [LARGE SCALE GENOMIC DNA]</scope>
    <source>
        <strain evidence="1 2">NBRC 105367</strain>
    </source>
</reference>
<dbReference type="KEGG" id="psuu:Psuf_075990"/>
<dbReference type="AlphaFoldDB" id="A0A6F8YW56"/>
<reference evidence="1 2" key="1">
    <citation type="submission" date="2020-03" db="EMBL/GenBank/DDBJ databases">
        <title>Whole genome shotgun sequence of Phytohabitans suffuscus NBRC 105367.</title>
        <authorList>
            <person name="Komaki H."/>
            <person name="Tamura T."/>
        </authorList>
    </citation>
    <scope>NUCLEOTIDE SEQUENCE [LARGE SCALE GENOMIC DNA]</scope>
    <source>
        <strain evidence="1 2">NBRC 105367</strain>
    </source>
</reference>
<protein>
    <recommendedName>
        <fullName evidence="3">4,5-dihydroxyphthalate decarboxylase</fullName>
    </recommendedName>
</protein>
<sequence>MVIMPVKLTAVTRPQGNNRAVVEGRAPVPGFALDFQQVPVLVHAFRRMVRELAYDVCEMAFTTYLCAKAHGTPFTALPIFLVRGFHHGAIVHSPAGGAKTPADLAGRPVGVSRGYTVTTGVWARGILQDEYGLDLDRVTWRPSGDEHVARYRPPRNVLPLPPGSDLPALVASGDLAAAVGVEDGGQPLIADPVGAGFAALRERGLYPINHLVVVRDATLRANPGLAAALFEAFAAAKREYVAGLSTPDNPTDRMYRRVLDITGEDPLPYGVAPNRAMIDQLVGHAVRQRILDRRPAVAEMFDESTLHLTA</sequence>
<evidence type="ECO:0000313" key="1">
    <source>
        <dbReference type="EMBL" id="BCB90286.1"/>
    </source>
</evidence>
<accession>A0A6F8YW56</accession>